<sequence length="862" mass="97064">MDETTPLLPGQNDHSDEGTTITRPTCTSRIINILIWSSIITSAVTFLYSLIVYLAVKLSPYYYFLTWDMRDCIEALLPLSFLCAVVSLFGIFKLTVPITGAWLIVNSIFDLLIAFLFVVNPAHFGPEIANWGQCDGYRQGFPSPGFEERCDRFADAIKAVMLVGLVFEMTIMTLHLVFFICDVVRGVKRLGQYSRGWRFPPDAYIITLSILSLAIIYPYGNLRAIDAFFFGASASTESGLNTVDVNLLKTYQQVYIYVTPIISNLGFVNIIVVIVRLRWFEKRLKEVAPAFLRQRRKDDTEARADSTSKTATASDATTTEKQDSFQNESQDPPPRNPDSQFPSPNITFAENVHDSGRDKALYVPPPWQRDQGQPIVEVDDELSDCEQTKSADAQIHAGTSRRRFKLARTNTLERVASTMFVLGPSASHPPRAPTQPLEPSLSQQLDLPELSSHATIGRNSQFHNLTDEDREMLGGIEYRSLKLLLKIVTGYFFGLHLFGAICLVGWIQHADPKYREYLAKCGQGNIWWGFYSAQTMVDNLGFTLTPDSMVTFQDATFPLIVMSFLAYAGNTFYPCLLRFIIWTMSKLCPRHSSLKEPLAFLLTHPRRCYTLLFPSKPTWVLFGILFTMNLVDVILIIVLDLHNPTITVLPPGPRVLAAIFQAASARHTGTAVFNLANVNPAVQFSLLVMMYIAIYPIAISVRASNTYEERALGIYPNDAATIDESDGRSYVMSHIRNQLTFDLWYIFLGIFCICIAESNRVMDPAEPAFAVFPIFFEVVSAYANVGLSLGYPTVNTSLSGQFSVFSKLVICAMMIRGRHRGLPYQLDRAIVLPNERLDDSLERVDDVRSVKRMRRIKRFHTS</sequence>
<keyword evidence="7" id="KW-0406">Ion transport</keyword>
<keyword evidence="3" id="KW-0633">Potassium transport</keyword>
<keyword evidence="5" id="KW-0630">Potassium</keyword>
<evidence type="ECO:0000256" key="3">
    <source>
        <dbReference type="ARBA" id="ARBA00022538"/>
    </source>
</evidence>
<feature type="transmembrane region" description="Helical" evidence="10">
    <location>
        <begin position="33"/>
        <end position="55"/>
    </location>
</feature>
<name>A0A8H4GTI2_9EURO</name>
<feature type="compositionally biased region" description="Basic and acidic residues" evidence="9">
    <location>
        <begin position="351"/>
        <end position="360"/>
    </location>
</feature>
<keyword evidence="6 10" id="KW-1133">Transmembrane helix</keyword>
<dbReference type="PANTHER" id="PTHR31064:SF5">
    <property type="entry name" value="POTASSIUM ION TRANSPORTER (EUROFUNG)"/>
    <property type="match status" value="1"/>
</dbReference>
<feature type="transmembrane region" description="Helical" evidence="10">
    <location>
        <begin position="202"/>
        <end position="220"/>
    </location>
</feature>
<gene>
    <name evidence="11" type="ORF">CNMCM6805_002521</name>
</gene>
<feature type="transmembrane region" description="Helical" evidence="10">
    <location>
        <begin position="101"/>
        <end position="119"/>
    </location>
</feature>
<feature type="region of interest" description="Disordered" evidence="9">
    <location>
        <begin position="1"/>
        <end position="21"/>
    </location>
</feature>
<feature type="transmembrane region" description="Helical" evidence="10">
    <location>
        <begin position="75"/>
        <end position="94"/>
    </location>
</feature>
<evidence type="ECO:0000256" key="4">
    <source>
        <dbReference type="ARBA" id="ARBA00022692"/>
    </source>
</evidence>
<dbReference type="InterPro" id="IPR003445">
    <property type="entry name" value="Cat_transpt"/>
</dbReference>
<keyword evidence="8 10" id="KW-0472">Membrane</keyword>
<organism evidence="11 12">
    <name type="scientific">Aspergillus fumigatiaffinis</name>
    <dbReference type="NCBI Taxonomy" id="340414"/>
    <lineage>
        <taxon>Eukaryota</taxon>
        <taxon>Fungi</taxon>
        <taxon>Dikarya</taxon>
        <taxon>Ascomycota</taxon>
        <taxon>Pezizomycotina</taxon>
        <taxon>Eurotiomycetes</taxon>
        <taxon>Eurotiomycetidae</taxon>
        <taxon>Eurotiales</taxon>
        <taxon>Aspergillaceae</taxon>
        <taxon>Aspergillus</taxon>
        <taxon>Aspergillus subgen. Fumigati</taxon>
    </lineage>
</organism>
<evidence type="ECO:0000256" key="10">
    <source>
        <dbReference type="SAM" id="Phobius"/>
    </source>
</evidence>
<comment type="subcellular location">
    <subcellularLocation>
        <location evidence="1">Membrane</location>
        <topology evidence="1">Multi-pass membrane protein</topology>
    </subcellularLocation>
</comment>
<dbReference type="Pfam" id="PF02386">
    <property type="entry name" value="TrkH"/>
    <property type="match status" value="1"/>
</dbReference>
<dbReference type="GO" id="GO:0005886">
    <property type="term" value="C:plasma membrane"/>
    <property type="evidence" value="ECO:0007669"/>
    <property type="project" value="TreeGrafter"/>
</dbReference>
<dbReference type="Proteomes" id="UP000653565">
    <property type="component" value="Unassembled WGS sequence"/>
</dbReference>
<reference evidence="11" key="1">
    <citation type="journal article" date="2020" name="bioRxiv">
        <title>Genomic and phenotypic heterogeneity of clinical isolates of the human pathogens Aspergillus fumigatus, Aspergillus lentulus and Aspergillus fumigatiaffinis.</title>
        <authorList>
            <person name="dos Santos R.A.C."/>
            <person name="Steenwyk J.L."/>
            <person name="Rivero-Menendez O."/>
            <person name="Mead M.E."/>
            <person name="Silva L.P."/>
            <person name="Bastos R.W."/>
            <person name="Alastruey-Izquierdo A."/>
            <person name="Goldman G.H."/>
            <person name="Rokas A."/>
        </authorList>
    </citation>
    <scope>NUCLEOTIDE SEQUENCE</scope>
    <source>
        <strain evidence="11">CNM-CM6805</strain>
    </source>
</reference>
<dbReference type="PANTHER" id="PTHR31064">
    <property type="entry name" value="POTASSIUM TRANSPORT PROTEIN DDB_G0292412-RELATED"/>
    <property type="match status" value="1"/>
</dbReference>
<feature type="region of interest" description="Disordered" evidence="9">
    <location>
        <begin position="295"/>
        <end position="371"/>
    </location>
</feature>
<feature type="transmembrane region" description="Helical" evidence="10">
    <location>
        <begin position="768"/>
        <end position="791"/>
    </location>
</feature>
<dbReference type="EMBL" id="JAAAPX010000163">
    <property type="protein sequence ID" value="KAF4227944.1"/>
    <property type="molecule type" value="Genomic_DNA"/>
</dbReference>
<evidence type="ECO:0000256" key="6">
    <source>
        <dbReference type="ARBA" id="ARBA00022989"/>
    </source>
</evidence>
<feature type="compositionally biased region" description="Basic and acidic residues" evidence="9">
    <location>
        <begin position="296"/>
        <end position="306"/>
    </location>
</feature>
<evidence type="ECO:0000256" key="5">
    <source>
        <dbReference type="ARBA" id="ARBA00022958"/>
    </source>
</evidence>
<feature type="compositionally biased region" description="Low complexity" evidence="9">
    <location>
        <begin position="307"/>
        <end position="317"/>
    </location>
</feature>
<keyword evidence="12" id="KW-1185">Reference proteome</keyword>
<evidence type="ECO:0000313" key="12">
    <source>
        <dbReference type="Proteomes" id="UP000653565"/>
    </source>
</evidence>
<dbReference type="GO" id="GO:0030007">
    <property type="term" value="P:intracellular potassium ion homeostasis"/>
    <property type="evidence" value="ECO:0007669"/>
    <property type="project" value="TreeGrafter"/>
</dbReference>
<evidence type="ECO:0000256" key="9">
    <source>
        <dbReference type="SAM" id="MobiDB-lite"/>
    </source>
</evidence>
<feature type="transmembrane region" description="Helical" evidence="10">
    <location>
        <begin position="159"/>
        <end position="181"/>
    </location>
</feature>
<feature type="compositionally biased region" description="Polar residues" evidence="9">
    <location>
        <begin position="337"/>
        <end position="348"/>
    </location>
</feature>
<feature type="transmembrane region" description="Helical" evidence="10">
    <location>
        <begin position="619"/>
        <end position="639"/>
    </location>
</feature>
<evidence type="ECO:0000313" key="11">
    <source>
        <dbReference type="EMBL" id="KAF4227944.1"/>
    </source>
</evidence>
<dbReference type="InterPro" id="IPR051143">
    <property type="entry name" value="TrkH_K-transport"/>
</dbReference>
<dbReference type="GO" id="GO:0140107">
    <property type="term" value="F:high-affinity potassium ion transmembrane transporter activity"/>
    <property type="evidence" value="ECO:0007669"/>
    <property type="project" value="TreeGrafter"/>
</dbReference>
<dbReference type="AlphaFoldDB" id="A0A8H4GTI2"/>
<feature type="transmembrane region" description="Helical" evidence="10">
    <location>
        <begin position="681"/>
        <end position="701"/>
    </location>
</feature>
<evidence type="ECO:0000256" key="2">
    <source>
        <dbReference type="ARBA" id="ARBA00022448"/>
    </source>
</evidence>
<accession>A0A8H4GTI2</accession>
<evidence type="ECO:0008006" key="13">
    <source>
        <dbReference type="Google" id="ProtNLM"/>
    </source>
</evidence>
<feature type="transmembrane region" description="Helical" evidence="10">
    <location>
        <begin position="743"/>
        <end position="762"/>
    </location>
</feature>
<comment type="caution">
    <text evidence="11">The sequence shown here is derived from an EMBL/GenBank/DDBJ whole genome shotgun (WGS) entry which is preliminary data.</text>
</comment>
<dbReference type="InterPro" id="IPR004773">
    <property type="entry name" value="K/Na_transp_Trk1/HKT1"/>
</dbReference>
<feature type="transmembrane region" description="Helical" evidence="10">
    <location>
        <begin position="557"/>
        <end position="581"/>
    </location>
</feature>
<dbReference type="NCBIfam" id="TIGR00934">
    <property type="entry name" value="2a38euk"/>
    <property type="match status" value="1"/>
</dbReference>
<feature type="transmembrane region" description="Helical" evidence="10">
    <location>
        <begin position="483"/>
        <end position="507"/>
    </location>
</feature>
<keyword evidence="2" id="KW-0813">Transport</keyword>
<evidence type="ECO:0000256" key="7">
    <source>
        <dbReference type="ARBA" id="ARBA00023065"/>
    </source>
</evidence>
<proteinExistence type="predicted"/>
<reference evidence="11" key="2">
    <citation type="submission" date="2020-04" db="EMBL/GenBank/DDBJ databases">
        <authorList>
            <person name="Santos R.A.C."/>
            <person name="Steenwyk J.L."/>
            <person name="Rivero-Menendez O."/>
            <person name="Mead M.E."/>
            <person name="Silva L.P."/>
            <person name="Bastos R.W."/>
            <person name="Alastruey-Izquierdo A."/>
            <person name="Goldman G.H."/>
            <person name="Rokas A."/>
        </authorList>
    </citation>
    <scope>NUCLEOTIDE SEQUENCE</scope>
    <source>
        <strain evidence="11">CNM-CM6805</strain>
    </source>
</reference>
<keyword evidence="4 10" id="KW-0812">Transmembrane</keyword>
<evidence type="ECO:0000256" key="8">
    <source>
        <dbReference type="ARBA" id="ARBA00023136"/>
    </source>
</evidence>
<dbReference type="GO" id="GO:1990573">
    <property type="term" value="P:potassium ion import across plasma membrane"/>
    <property type="evidence" value="ECO:0007669"/>
    <property type="project" value="TreeGrafter"/>
</dbReference>
<evidence type="ECO:0000256" key="1">
    <source>
        <dbReference type="ARBA" id="ARBA00004141"/>
    </source>
</evidence>
<feature type="transmembrane region" description="Helical" evidence="10">
    <location>
        <begin position="254"/>
        <end position="275"/>
    </location>
</feature>
<protein>
    <recommendedName>
        <fullName evidence="13">Potassium transport protein</fullName>
    </recommendedName>
</protein>